<dbReference type="SUPFAM" id="SSF75217">
    <property type="entry name" value="alpha/beta knot"/>
    <property type="match status" value="1"/>
</dbReference>
<dbReference type="GO" id="GO:0006364">
    <property type="term" value="P:rRNA processing"/>
    <property type="evidence" value="ECO:0007669"/>
    <property type="project" value="InterPro"/>
</dbReference>
<sequence>MRLSTQRSAAAFRAFATIGPRPVKPVPTRIVTVAKGNSRGAQLMAGEWEEKIQRYVSLTTSQIKPNPNKSGKPEVAMDAEGQKVLKLIKAHDRVVALDERGRKVTSHQIAEVIAEAGDRNCSQLVFCIGGPYGHSQAVRERADDIISLSPLVLNHQVAHIVLLEQLYRGWTILRGEPYHH</sequence>
<gene>
    <name evidence="5" type="ORF">WJX73_001740</name>
</gene>
<evidence type="ECO:0000256" key="2">
    <source>
        <dbReference type="ARBA" id="ARBA00022679"/>
    </source>
</evidence>
<dbReference type="PANTHER" id="PTHR33603">
    <property type="entry name" value="METHYLTRANSFERASE"/>
    <property type="match status" value="1"/>
</dbReference>
<dbReference type="GO" id="GO:0008168">
    <property type="term" value="F:methyltransferase activity"/>
    <property type="evidence" value="ECO:0007669"/>
    <property type="project" value="UniProtKB-KW"/>
</dbReference>
<evidence type="ECO:0000256" key="4">
    <source>
        <dbReference type="ARBA" id="ARBA00038303"/>
    </source>
</evidence>
<evidence type="ECO:0008006" key="7">
    <source>
        <dbReference type="Google" id="ProtNLM"/>
    </source>
</evidence>
<dbReference type="InterPro" id="IPR029026">
    <property type="entry name" value="tRNA_m1G_MTases_N"/>
</dbReference>
<evidence type="ECO:0000313" key="5">
    <source>
        <dbReference type="EMBL" id="KAK9798547.1"/>
    </source>
</evidence>
<dbReference type="InterPro" id="IPR029028">
    <property type="entry name" value="Alpha/beta_knot_MTases"/>
</dbReference>
<dbReference type="Pfam" id="PF02590">
    <property type="entry name" value="SPOUT_MTase"/>
    <property type="match status" value="1"/>
</dbReference>
<organism evidence="5 6">
    <name type="scientific">Symbiochloris irregularis</name>
    <dbReference type="NCBI Taxonomy" id="706552"/>
    <lineage>
        <taxon>Eukaryota</taxon>
        <taxon>Viridiplantae</taxon>
        <taxon>Chlorophyta</taxon>
        <taxon>core chlorophytes</taxon>
        <taxon>Trebouxiophyceae</taxon>
        <taxon>Trebouxiales</taxon>
        <taxon>Trebouxiaceae</taxon>
        <taxon>Symbiochloris</taxon>
    </lineage>
</organism>
<dbReference type="PIRSF" id="PIRSF004505">
    <property type="entry name" value="MT_bac"/>
    <property type="match status" value="1"/>
</dbReference>
<evidence type="ECO:0000256" key="3">
    <source>
        <dbReference type="ARBA" id="ARBA00022691"/>
    </source>
</evidence>
<dbReference type="Gene3D" id="3.40.1280.10">
    <property type="match status" value="1"/>
</dbReference>
<dbReference type="HAMAP" id="MF_00658">
    <property type="entry name" value="23SrRNA_methyltr_H"/>
    <property type="match status" value="1"/>
</dbReference>
<proteinExistence type="inferred from homology"/>
<dbReference type="InterPro" id="IPR003742">
    <property type="entry name" value="RlmH-like"/>
</dbReference>
<dbReference type="EMBL" id="JALJOQ010000097">
    <property type="protein sequence ID" value="KAK9798547.1"/>
    <property type="molecule type" value="Genomic_DNA"/>
</dbReference>
<dbReference type="CDD" id="cd18081">
    <property type="entry name" value="RlmH-like"/>
    <property type="match status" value="1"/>
</dbReference>
<dbReference type="Proteomes" id="UP001465755">
    <property type="component" value="Unassembled WGS sequence"/>
</dbReference>
<evidence type="ECO:0000256" key="1">
    <source>
        <dbReference type="ARBA" id="ARBA00022603"/>
    </source>
</evidence>
<protein>
    <recommendedName>
        <fullName evidence="7">Ribosomal RNA large subunit methyltransferase H</fullName>
    </recommendedName>
</protein>
<evidence type="ECO:0000313" key="6">
    <source>
        <dbReference type="Proteomes" id="UP001465755"/>
    </source>
</evidence>
<comment type="caution">
    <text evidence="5">The sequence shown here is derived from an EMBL/GenBank/DDBJ whole genome shotgun (WGS) entry which is preliminary data.</text>
</comment>
<keyword evidence="1" id="KW-0489">Methyltransferase</keyword>
<accession>A0AAW1NY91</accession>
<reference evidence="5 6" key="1">
    <citation type="journal article" date="2024" name="Nat. Commun.">
        <title>Phylogenomics reveals the evolutionary origins of lichenization in chlorophyte algae.</title>
        <authorList>
            <person name="Puginier C."/>
            <person name="Libourel C."/>
            <person name="Otte J."/>
            <person name="Skaloud P."/>
            <person name="Haon M."/>
            <person name="Grisel S."/>
            <person name="Petersen M."/>
            <person name="Berrin J.G."/>
            <person name="Delaux P.M."/>
            <person name="Dal Grande F."/>
            <person name="Keller J."/>
        </authorList>
    </citation>
    <scope>NUCLEOTIDE SEQUENCE [LARGE SCALE GENOMIC DNA]</scope>
    <source>
        <strain evidence="5 6">SAG 2036</strain>
    </source>
</reference>
<comment type="similarity">
    <text evidence="4">Belongs to the RNA methyltransferase RlmH family.</text>
</comment>
<dbReference type="GO" id="GO:0032259">
    <property type="term" value="P:methylation"/>
    <property type="evidence" value="ECO:0007669"/>
    <property type="project" value="UniProtKB-KW"/>
</dbReference>
<keyword evidence="6" id="KW-1185">Reference proteome</keyword>
<keyword evidence="2" id="KW-0808">Transferase</keyword>
<dbReference type="AlphaFoldDB" id="A0AAW1NY91"/>
<keyword evidence="3" id="KW-0949">S-adenosyl-L-methionine</keyword>
<dbReference type="PANTHER" id="PTHR33603:SF1">
    <property type="entry name" value="RIBOSOMAL RNA LARGE SUBUNIT METHYLTRANSFERASE H"/>
    <property type="match status" value="1"/>
</dbReference>
<name>A0AAW1NY91_9CHLO</name>